<evidence type="ECO:0000256" key="17">
    <source>
        <dbReference type="PROSITE-ProRule" id="PRU00169"/>
    </source>
</evidence>
<keyword evidence="6" id="KW-0808">Transferase</keyword>
<keyword evidence="5 17" id="KW-0597">Phosphoprotein</keyword>
<evidence type="ECO:0000256" key="9">
    <source>
        <dbReference type="ARBA" id="ARBA00022777"/>
    </source>
</evidence>
<dbReference type="Pfam" id="PF01627">
    <property type="entry name" value="Hpt"/>
    <property type="match status" value="1"/>
</dbReference>
<keyword evidence="9 22" id="KW-0418">Kinase</keyword>
<dbReference type="PANTHER" id="PTHR45339:SF1">
    <property type="entry name" value="HYBRID SIGNAL TRANSDUCTION HISTIDINE KINASE J"/>
    <property type="match status" value="1"/>
</dbReference>
<evidence type="ECO:0000256" key="10">
    <source>
        <dbReference type="ARBA" id="ARBA00022840"/>
    </source>
</evidence>
<dbReference type="SUPFAM" id="SSF52172">
    <property type="entry name" value="CheY-like"/>
    <property type="match status" value="1"/>
</dbReference>
<dbReference type="Pfam" id="PF00072">
    <property type="entry name" value="Response_reg"/>
    <property type="match status" value="1"/>
</dbReference>
<organism evidence="22 23">
    <name type="scientific">Hypericibacter terrae</name>
    <dbReference type="NCBI Taxonomy" id="2602015"/>
    <lineage>
        <taxon>Bacteria</taxon>
        <taxon>Pseudomonadati</taxon>
        <taxon>Pseudomonadota</taxon>
        <taxon>Alphaproteobacteria</taxon>
        <taxon>Rhodospirillales</taxon>
        <taxon>Dongiaceae</taxon>
        <taxon>Hypericibacter</taxon>
    </lineage>
</organism>
<dbReference type="InterPro" id="IPR011006">
    <property type="entry name" value="CheY-like_superfamily"/>
</dbReference>
<sequence>MAADTDNRNPEQISLTRFLRERLRRRQDSEHEQAFVRVVIVLILAAYYLILAVLNDFTVPSFSWGFYWASGYLVLSLVYVALILAWPHISPPRRLAAMVTDFATLTALMHWGGEAGTPLYLIYLWITFGNGFRFGNRYLAASALVSTAGMIFVWVTTDYWRNSPHLAFGAVAALMVLPGYVATLIRKLTEAKRAAEQANQAKSRFLATMSHELRTPLNAIIGLGDLMQDTKLDRDQRDMMRTIGTSARALLSLINHILDFSKIEAGKMSVEIIDFDLYAEIADIVRILRNEAVKKSLRLATHIGADVPPHLFGGCQQLRQILTNLLSNAVKFTDRGHILLTVERIGGTPEQPLLRFEVTDTGIGISADACQRIFDSFTQADDATNRRYGGTGLGLALAKQLSGLMGGTIGVESEVGKGSRFRVEIPIAVSKVVPLSAPPVPLAREVLLVSSDAVLARHLQFPIEEAGYAMRRLTSLGAAVDRVIDDKREGIDYHIVFLDPATGLTPTDAAAALRTADPTGDVALVLIGGDLTGPTVRENFLMSLERHPDAAAIAHVVHALRVFDAQRKDEEQEVQRRHAAESRAQRPLRILVAEDNGVNRKVTAKILRRAGHDPHLVETGDAALDALEQERFDLVLLDINMPGTSGLDVVKLHRFSHMDDPYLPMVALTADATTETRSLCQEAGMDGYITKPVEAAHLLKVIEEVADRKPPAAATATPEPVPAPAAGPTAAVTDITTHPRFQSDSGPVIDFGAMAALEAMDPEGDFLGEILTDFISDTEGLIEAMADAVRDRHMVGIRDVAHGMRSSAANVGAVRVHRICGEICAASTPDLERDSSQRLAALREEFERFRVAAMRHLEERRKSIQPN</sequence>
<dbReference type="FunFam" id="1.10.287.130:FF:000002">
    <property type="entry name" value="Two-component osmosensing histidine kinase"/>
    <property type="match status" value="1"/>
</dbReference>
<protein>
    <recommendedName>
        <fullName evidence="15">Sensory/regulatory protein RpfC</fullName>
        <ecNumber evidence="3">2.7.13.3</ecNumber>
    </recommendedName>
</protein>
<proteinExistence type="predicted"/>
<reference evidence="22 23" key="1">
    <citation type="submission" date="2019-08" db="EMBL/GenBank/DDBJ databases">
        <title>Hyperibacter terrae gen. nov., sp. nov. and Hyperibacter viscosus sp. nov., two new members in the family Rhodospirillaceae isolated from the rhizosphere of Hypericum perforatum.</title>
        <authorList>
            <person name="Noviana Z."/>
        </authorList>
    </citation>
    <scope>NUCLEOTIDE SEQUENCE [LARGE SCALE GENOMIC DNA]</scope>
    <source>
        <strain evidence="22 23">R5913</strain>
    </source>
</reference>
<feature type="domain" description="HPt" evidence="21">
    <location>
        <begin position="763"/>
        <end position="864"/>
    </location>
</feature>
<dbReference type="CDD" id="cd17546">
    <property type="entry name" value="REC_hyHK_CKI1_RcsC-like"/>
    <property type="match status" value="1"/>
</dbReference>
<evidence type="ECO:0000256" key="13">
    <source>
        <dbReference type="ARBA" id="ARBA00023136"/>
    </source>
</evidence>
<dbReference type="InterPro" id="IPR008207">
    <property type="entry name" value="Sig_transdc_His_kin_Hpt_dom"/>
</dbReference>
<dbReference type="Proteomes" id="UP000326202">
    <property type="component" value="Chromosome"/>
</dbReference>
<dbReference type="InterPro" id="IPR004358">
    <property type="entry name" value="Sig_transdc_His_kin-like_C"/>
</dbReference>
<gene>
    <name evidence="22" type="ORF">FRZ44_26370</name>
</gene>
<keyword evidence="11 18" id="KW-1133">Transmembrane helix</keyword>
<name>A0A5J6MIZ3_9PROT</name>
<feature type="domain" description="Histidine kinase" evidence="19">
    <location>
        <begin position="208"/>
        <end position="429"/>
    </location>
</feature>
<keyword evidence="12" id="KW-0902">Two-component regulatory system</keyword>
<comment type="catalytic activity">
    <reaction evidence="1">
        <text>ATP + protein L-histidine = ADP + protein N-phospho-L-histidine.</text>
        <dbReference type="EC" id="2.7.13.3"/>
    </reaction>
</comment>
<feature type="transmembrane region" description="Helical" evidence="18">
    <location>
        <begin position="167"/>
        <end position="185"/>
    </location>
</feature>
<dbReference type="GO" id="GO:0005524">
    <property type="term" value="F:ATP binding"/>
    <property type="evidence" value="ECO:0007669"/>
    <property type="project" value="UniProtKB-KW"/>
</dbReference>
<feature type="transmembrane region" description="Helical" evidence="18">
    <location>
        <begin position="107"/>
        <end position="126"/>
    </location>
</feature>
<evidence type="ECO:0000259" key="21">
    <source>
        <dbReference type="PROSITE" id="PS50894"/>
    </source>
</evidence>
<dbReference type="PRINTS" id="PR00344">
    <property type="entry name" value="BCTRLSENSOR"/>
</dbReference>
<dbReference type="PROSITE" id="PS50894">
    <property type="entry name" value="HPT"/>
    <property type="match status" value="1"/>
</dbReference>
<dbReference type="CDD" id="cd16922">
    <property type="entry name" value="HATPase_EvgS-ArcB-TorS-like"/>
    <property type="match status" value="1"/>
</dbReference>
<evidence type="ECO:0000259" key="19">
    <source>
        <dbReference type="PROSITE" id="PS50109"/>
    </source>
</evidence>
<dbReference type="SMART" id="SM00388">
    <property type="entry name" value="HisKA"/>
    <property type="match status" value="1"/>
</dbReference>
<dbReference type="InterPro" id="IPR036641">
    <property type="entry name" value="HPT_dom_sf"/>
</dbReference>
<evidence type="ECO:0000256" key="6">
    <source>
        <dbReference type="ARBA" id="ARBA00022679"/>
    </source>
</evidence>
<evidence type="ECO:0000256" key="7">
    <source>
        <dbReference type="ARBA" id="ARBA00022692"/>
    </source>
</evidence>
<keyword evidence="10" id="KW-0067">ATP-binding</keyword>
<dbReference type="AlphaFoldDB" id="A0A5J6MIZ3"/>
<keyword evidence="4" id="KW-1003">Cell membrane</keyword>
<feature type="transmembrane region" description="Helical" evidence="18">
    <location>
        <begin position="138"/>
        <end position="155"/>
    </location>
</feature>
<evidence type="ECO:0000256" key="5">
    <source>
        <dbReference type="ARBA" id="ARBA00022553"/>
    </source>
</evidence>
<dbReference type="CDD" id="cd00082">
    <property type="entry name" value="HisKA"/>
    <property type="match status" value="1"/>
</dbReference>
<dbReference type="InterPro" id="IPR036097">
    <property type="entry name" value="HisK_dim/P_sf"/>
</dbReference>
<evidence type="ECO:0000256" key="2">
    <source>
        <dbReference type="ARBA" id="ARBA00004651"/>
    </source>
</evidence>
<dbReference type="Pfam" id="PF02518">
    <property type="entry name" value="HATPase_c"/>
    <property type="match status" value="1"/>
</dbReference>
<dbReference type="InterPro" id="IPR003661">
    <property type="entry name" value="HisK_dim/P_dom"/>
</dbReference>
<dbReference type="Gene3D" id="1.20.120.160">
    <property type="entry name" value="HPT domain"/>
    <property type="match status" value="1"/>
</dbReference>
<dbReference type="Gene3D" id="3.30.565.10">
    <property type="entry name" value="Histidine kinase-like ATPase, C-terminal domain"/>
    <property type="match status" value="1"/>
</dbReference>
<evidence type="ECO:0000313" key="23">
    <source>
        <dbReference type="Proteomes" id="UP000326202"/>
    </source>
</evidence>
<feature type="transmembrane region" description="Helical" evidence="18">
    <location>
        <begin position="66"/>
        <end position="86"/>
    </location>
</feature>
<comment type="subcellular location">
    <subcellularLocation>
        <location evidence="2">Cell membrane</location>
        <topology evidence="2">Multi-pass membrane protein</topology>
    </subcellularLocation>
</comment>
<evidence type="ECO:0000256" key="14">
    <source>
        <dbReference type="ARBA" id="ARBA00064003"/>
    </source>
</evidence>
<evidence type="ECO:0000313" key="22">
    <source>
        <dbReference type="EMBL" id="QEX17339.1"/>
    </source>
</evidence>
<dbReference type="InterPro" id="IPR005467">
    <property type="entry name" value="His_kinase_dom"/>
</dbReference>
<dbReference type="InterPro" id="IPR001789">
    <property type="entry name" value="Sig_transdc_resp-reg_receiver"/>
</dbReference>
<evidence type="ECO:0000256" key="1">
    <source>
        <dbReference type="ARBA" id="ARBA00000085"/>
    </source>
</evidence>
<dbReference type="RefSeq" id="WP_151177608.1">
    <property type="nucleotide sequence ID" value="NZ_CP042906.1"/>
</dbReference>
<evidence type="ECO:0000256" key="16">
    <source>
        <dbReference type="PROSITE-ProRule" id="PRU00110"/>
    </source>
</evidence>
<evidence type="ECO:0000256" key="18">
    <source>
        <dbReference type="SAM" id="Phobius"/>
    </source>
</evidence>
<dbReference type="SUPFAM" id="SSF55874">
    <property type="entry name" value="ATPase domain of HSP90 chaperone/DNA topoisomerase II/histidine kinase"/>
    <property type="match status" value="1"/>
</dbReference>
<dbReference type="OrthoDB" id="9801651at2"/>
<dbReference type="Gene3D" id="1.10.287.130">
    <property type="match status" value="1"/>
</dbReference>
<dbReference type="EMBL" id="CP042906">
    <property type="protein sequence ID" value="QEX17339.1"/>
    <property type="molecule type" value="Genomic_DNA"/>
</dbReference>
<dbReference type="GO" id="GO:0000155">
    <property type="term" value="F:phosphorelay sensor kinase activity"/>
    <property type="evidence" value="ECO:0007669"/>
    <property type="project" value="InterPro"/>
</dbReference>
<feature type="domain" description="Response regulatory" evidence="20">
    <location>
        <begin position="589"/>
        <end position="706"/>
    </location>
</feature>
<dbReference type="PANTHER" id="PTHR45339">
    <property type="entry name" value="HYBRID SIGNAL TRANSDUCTION HISTIDINE KINASE J"/>
    <property type="match status" value="1"/>
</dbReference>
<evidence type="ECO:0000256" key="8">
    <source>
        <dbReference type="ARBA" id="ARBA00022741"/>
    </source>
</evidence>
<evidence type="ECO:0000256" key="4">
    <source>
        <dbReference type="ARBA" id="ARBA00022475"/>
    </source>
</evidence>
<evidence type="ECO:0000256" key="3">
    <source>
        <dbReference type="ARBA" id="ARBA00012438"/>
    </source>
</evidence>
<dbReference type="InterPro" id="IPR036890">
    <property type="entry name" value="HATPase_C_sf"/>
</dbReference>
<feature type="transmembrane region" description="Helical" evidence="18">
    <location>
        <begin position="34"/>
        <end position="54"/>
    </location>
</feature>
<dbReference type="FunFam" id="3.30.565.10:FF:000010">
    <property type="entry name" value="Sensor histidine kinase RcsC"/>
    <property type="match status" value="1"/>
</dbReference>
<dbReference type="InterPro" id="IPR003594">
    <property type="entry name" value="HATPase_dom"/>
</dbReference>
<dbReference type="SUPFAM" id="SSF47226">
    <property type="entry name" value="Histidine-containing phosphotransfer domain, HPT domain"/>
    <property type="match status" value="1"/>
</dbReference>
<evidence type="ECO:0000259" key="20">
    <source>
        <dbReference type="PROSITE" id="PS50110"/>
    </source>
</evidence>
<dbReference type="KEGG" id="htq:FRZ44_26370"/>
<accession>A0A5J6MIZ3</accession>
<evidence type="ECO:0000256" key="11">
    <source>
        <dbReference type="ARBA" id="ARBA00022989"/>
    </source>
</evidence>
<keyword evidence="8" id="KW-0547">Nucleotide-binding</keyword>
<comment type="subunit">
    <text evidence="14">At low DSF concentrations, interacts with RpfF.</text>
</comment>
<dbReference type="SMART" id="SM00387">
    <property type="entry name" value="HATPase_c"/>
    <property type="match status" value="1"/>
</dbReference>
<keyword evidence="13 18" id="KW-0472">Membrane</keyword>
<keyword evidence="7 18" id="KW-0812">Transmembrane</keyword>
<dbReference type="GO" id="GO:0005886">
    <property type="term" value="C:plasma membrane"/>
    <property type="evidence" value="ECO:0007669"/>
    <property type="project" value="UniProtKB-SubCell"/>
</dbReference>
<dbReference type="Gene3D" id="3.40.50.2300">
    <property type="match status" value="1"/>
</dbReference>
<dbReference type="PROSITE" id="PS50110">
    <property type="entry name" value="RESPONSE_REGULATORY"/>
    <property type="match status" value="1"/>
</dbReference>
<evidence type="ECO:0000256" key="15">
    <source>
        <dbReference type="ARBA" id="ARBA00068150"/>
    </source>
</evidence>
<dbReference type="EC" id="2.7.13.3" evidence="3"/>
<dbReference type="PROSITE" id="PS50109">
    <property type="entry name" value="HIS_KIN"/>
    <property type="match status" value="1"/>
</dbReference>
<keyword evidence="23" id="KW-1185">Reference proteome</keyword>
<dbReference type="Pfam" id="PF00512">
    <property type="entry name" value="HisKA"/>
    <property type="match status" value="1"/>
</dbReference>
<dbReference type="SUPFAM" id="SSF47384">
    <property type="entry name" value="Homodimeric domain of signal transducing histidine kinase"/>
    <property type="match status" value="1"/>
</dbReference>
<dbReference type="SMART" id="SM00448">
    <property type="entry name" value="REC"/>
    <property type="match status" value="1"/>
</dbReference>
<feature type="modified residue" description="Phosphohistidine" evidence="16">
    <location>
        <position position="802"/>
    </location>
</feature>
<feature type="modified residue" description="4-aspartylphosphate" evidence="17">
    <location>
        <position position="638"/>
    </location>
</feature>
<evidence type="ECO:0000256" key="12">
    <source>
        <dbReference type="ARBA" id="ARBA00023012"/>
    </source>
</evidence>